<reference evidence="2 3" key="1">
    <citation type="submission" date="2019-03" db="EMBL/GenBank/DDBJ databases">
        <title>Subsurface microbial communities from deep shales in Ohio and West Virginia, USA.</title>
        <authorList>
            <person name="Wrighton K."/>
        </authorList>
    </citation>
    <scope>NUCLEOTIDE SEQUENCE [LARGE SCALE GENOMIC DNA]</scope>
    <source>
        <strain evidence="2 3">MSL 7</strain>
    </source>
</reference>
<sequence>MQFKNEEGAALVLVLLFLLIGTILVGTIITTARNHINIAVQKEGISKAFHNAESGVEYVRANIDDIVSDGIEKIDSEDLNLESDNIKFEIIKENGGNKFTSRGFYGTSSGKEFKQEITFNITYSLGNANKTFNLEADIEGDEPTANEMNSLLHSQAQILFPTFISISSEIKPNWDDWEEIRDDSEGWNGDSNLSEQIVTFNSSNNGNGNNNNKGNGNNNNNGNNDKYKITDSISVKNSIIFVDGDLEINPHIDWGNSIIITNGTLKFNGTPNSSLKNSIFFVYNKDNENNNVLHTAGQIDFEEWELELDFEELDFEKLPVDFNKENSIFLEKEVTNWRQL</sequence>
<dbReference type="RefSeq" id="WP_133529991.1">
    <property type="nucleotide sequence ID" value="NZ_SNXX01000006.1"/>
</dbReference>
<name>A0A4V3CZ76_9FIRM</name>
<gene>
    <name evidence="2" type="ORF">C7957_10653</name>
</gene>
<dbReference type="AlphaFoldDB" id="A0A4V3CZ76"/>
<proteinExistence type="predicted"/>
<evidence type="ECO:0000313" key="3">
    <source>
        <dbReference type="Proteomes" id="UP000295176"/>
    </source>
</evidence>
<organism evidence="2 3">
    <name type="scientific">Halanaerobium saccharolyticum</name>
    <dbReference type="NCBI Taxonomy" id="43595"/>
    <lineage>
        <taxon>Bacteria</taxon>
        <taxon>Bacillati</taxon>
        <taxon>Bacillota</taxon>
        <taxon>Clostridia</taxon>
        <taxon>Halanaerobiales</taxon>
        <taxon>Halanaerobiaceae</taxon>
        <taxon>Halanaerobium</taxon>
    </lineage>
</organism>
<protein>
    <submittedName>
        <fullName evidence="2">Uncharacterized protein</fullName>
    </submittedName>
</protein>
<evidence type="ECO:0000256" key="1">
    <source>
        <dbReference type="SAM" id="MobiDB-lite"/>
    </source>
</evidence>
<dbReference type="EMBL" id="SNXX01000006">
    <property type="protein sequence ID" value="TDP96958.1"/>
    <property type="molecule type" value="Genomic_DNA"/>
</dbReference>
<feature type="region of interest" description="Disordered" evidence="1">
    <location>
        <begin position="198"/>
        <end position="225"/>
    </location>
</feature>
<feature type="compositionally biased region" description="Low complexity" evidence="1">
    <location>
        <begin position="201"/>
        <end position="224"/>
    </location>
</feature>
<dbReference type="Proteomes" id="UP000295176">
    <property type="component" value="Unassembled WGS sequence"/>
</dbReference>
<comment type="caution">
    <text evidence="2">The sequence shown here is derived from an EMBL/GenBank/DDBJ whole genome shotgun (WGS) entry which is preliminary data.</text>
</comment>
<accession>A0A4V3CZ76</accession>
<evidence type="ECO:0000313" key="2">
    <source>
        <dbReference type="EMBL" id="TDP96958.1"/>
    </source>
</evidence>